<keyword evidence="3" id="KW-0645">Protease</keyword>
<dbReference type="Pfam" id="PF05618">
    <property type="entry name" value="Zn_protease"/>
    <property type="match status" value="1"/>
</dbReference>
<dbReference type="Proteomes" id="UP000321121">
    <property type="component" value="Unassembled WGS sequence"/>
</dbReference>
<protein>
    <submittedName>
        <fullName evidence="3">ATP-dependent Zn protease</fullName>
    </submittedName>
</protein>
<evidence type="ECO:0000256" key="1">
    <source>
        <dbReference type="SAM" id="SignalP"/>
    </source>
</evidence>
<dbReference type="GO" id="GO:0006508">
    <property type="term" value="P:proteolysis"/>
    <property type="evidence" value="ECO:0007669"/>
    <property type="project" value="UniProtKB-KW"/>
</dbReference>
<feature type="chain" id="PRO_5047205433" evidence="1">
    <location>
        <begin position="25"/>
        <end position="191"/>
    </location>
</feature>
<dbReference type="InterPro" id="IPR008503">
    <property type="entry name" value="Asp_endopeptidase"/>
</dbReference>
<evidence type="ECO:0000313" key="4">
    <source>
        <dbReference type="Proteomes" id="UP000321121"/>
    </source>
</evidence>
<keyword evidence="3" id="KW-0378">Hydrolase</keyword>
<dbReference type="InterPro" id="IPR021109">
    <property type="entry name" value="Peptidase_aspartic_dom_sf"/>
</dbReference>
<feature type="domain" description="Retropepsin-like aspartic endopeptidase" evidence="2">
    <location>
        <begin position="32"/>
        <end position="168"/>
    </location>
</feature>
<dbReference type="GO" id="GO:0008233">
    <property type="term" value="F:peptidase activity"/>
    <property type="evidence" value="ECO:0007669"/>
    <property type="project" value="UniProtKB-KW"/>
</dbReference>
<keyword evidence="4" id="KW-1185">Reference proteome</keyword>
<dbReference type="PANTHER" id="PTHR38037:SF2">
    <property type="entry name" value="ATP-DEPENDENT ZINC PROTEASE DOMAIN-CONTAINING PROTEIN-RELATED"/>
    <property type="match status" value="1"/>
</dbReference>
<dbReference type="Gene3D" id="2.40.70.10">
    <property type="entry name" value="Acid Proteases"/>
    <property type="match status" value="1"/>
</dbReference>
<dbReference type="PANTHER" id="PTHR38037">
    <property type="entry name" value="ZN_PROTEASE DOMAIN-CONTAINING PROTEIN"/>
    <property type="match status" value="1"/>
</dbReference>
<dbReference type="SUPFAM" id="SSF50630">
    <property type="entry name" value="Acid proteases"/>
    <property type="match status" value="1"/>
</dbReference>
<sequence length="191" mass="21449">MHKSLSRALMPLLGAGLLSGTALASDAEAPEVYGWVEKTLIDPSWGVEVKAKLDSGALTSSMQAENIEEFERDGEDWVRFEVEVEDEESGEIVSHEFERQLYRDLTVVGAGGRDHRPVVLMTICMGDERFEEQFSLEDRSDMNYPVLLGRRTIQSLGHLDVTETFLQSPSCDDDSTLHRHADKEYEDKIGV</sequence>
<keyword evidence="1" id="KW-0732">Signal</keyword>
<dbReference type="EMBL" id="BJUS01000029">
    <property type="protein sequence ID" value="GEK73821.1"/>
    <property type="molecule type" value="Genomic_DNA"/>
</dbReference>
<comment type="caution">
    <text evidence="3">The sequence shown here is derived from an EMBL/GenBank/DDBJ whole genome shotgun (WGS) entry which is preliminary data.</text>
</comment>
<dbReference type="RefSeq" id="WP_146909503.1">
    <property type="nucleotide sequence ID" value="NZ_BJUS01000029.1"/>
</dbReference>
<name>A0ABQ0U6M9_9GAMM</name>
<reference evidence="3 4" key="1">
    <citation type="submission" date="2019-07" db="EMBL/GenBank/DDBJ databases">
        <title>Whole genome shotgun sequence of Halomonas halophila NBRC 102604.</title>
        <authorList>
            <person name="Hosoyama A."/>
            <person name="Uohara A."/>
            <person name="Ohji S."/>
            <person name="Ichikawa N."/>
        </authorList>
    </citation>
    <scope>NUCLEOTIDE SEQUENCE [LARGE SCALE GENOMIC DNA]</scope>
    <source>
        <strain evidence="3 4">NBRC 102604</strain>
    </source>
</reference>
<gene>
    <name evidence="3" type="ORF">HHA04nite_23650</name>
</gene>
<evidence type="ECO:0000313" key="3">
    <source>
        <dbReference type="EMBL" id="GEK73821.1"/>
    </source>
</evidence>
<feature type="signal peptide" evidence="1">
    <location>
        <begin position="1"/>
        <end position="24"/>
    </location>
</feature>
<proteinExistence type="predicted"/>
<accession>A0ABQ0U6M9</accession>
<evidence type="ECO:0000259" key="2">
    <source>
        <dbReference type="Pfam" id="PF05618"/>
    </source>
</evidence>
<organism evidence="3 4">
    <name type="scientific">Halomonas halophila</name>
    <dbReference type="NCBI Taxonomy" id="29573"/>
    <lineage>
        <taxon>Bacteria</taxon>
        <taxon>Pseudomonadati</taxon>
        <taxon>Pseudomonadota</taxon>
        <taxon>Gammaproteobacteria</taxon>
        <taxon>Oceanospirillales</taxon>
        <taxon>Halomonadaceae</taxon>
        <taxon>Halomonas</taxon>
    </lineage>
</organism>